<evidence type="ECO:0000256" key="5">
    <source>
        <dbReference type="ARBA" id="ARBA00022737"/>
    </source>
</evidence>
<evidence type="ECO:0000256" key="2">
    <source>
        <dbReference type="ARBA" id="ARBA00006375"/>
    </source>
</evidence>
<dbReference type="Gene3D" id="1.50.40.10">
    <property type="entry name" value="Mitochondrial carrier domain"/>
    <property type="match status" value="1"/>
</dbReference>
<dbReference type="InterPro" id="IPR050391">
    <property type="entry name" value="Mito_Metabolite_Transporter"/>
</dbReference>
<evidence type="ECO:0000313" key="11">
    <source>
        <dbReference type="Proteomes" id="UP000245609"/>
    </source>
</evidence>
<keyword evidence="11" id="KW-1185">Reference proteome</keyword>
<dbReference type="Pfam" id="PF00153">
    <property type="entry name" value="Mito_carr"/>
    <property type="match status" value="3"/>
</dbReference>
<keyword evidence="5" id="KW-0677">Repeat</keyword>
<feature type="repeat" description="Solcar" evidence="8">
    <location>
        <begin position="100"/>
        <end position="191"/>
    </location>
</feature>
<keyword evidence="3 9" id="KW-0813">Transport</keyword>
<evidence type="ECO:0008006" key="12">
    <source>
        <dbReference type="Google" id="ProtNLM"/>
    </source>
</evidence>
<dbReference type="AlphaFoldDB" id="A0A2T9ZB68"/>
<gene>
    <name evidence="10" type="ORF">BB560_003782</name>
</gene>
<dbReference type="PROSITE" id="PS50920">
    <property type="entry name" value="SOLCAR"/>
    <property type="match status" value="3"/>
</dbReference>
<feature type="repeat" description="Solcar" evidence="8">
    <location>
        <begin position="8"/>
        <end position="92"/>
    </location>
</feature>
<evidence type="ECO:0000256" key="9">
    <source>
        <dbReference type="RuleBase" id="RU000488"/>
    </source>
</evidence>
<evidence type="ECO:0000256" key="6">
    <source>
        <dbReference type="ARBA" id="ARBA00022989"/>
    </source>
</evidence>
<organism evidence="10 11">
    <name type="scientific">Smittium megazygosporum</name>
    <dbReference type="NCBI Taxonomy" id="133381"/>
    <lineage>
        <taxon>Eukaryota</taxon>
        <taxon>Fungi</taxon>
        <taxon>Fungi incertae sedis</taxon>
        <taxon>Zoopagomycota</taxon>
        <taxon>Kickxellomycotina</taxon>
        <taxon>Harpellomycetes</taxon>
        <taxon>Harpellales</taxon>
        <taxon>Legeriomycetaceae</taxon>
        <taxon>Smittium</taxon>
    </lineage>
</organism>
<dbReference type="EMBL" id="MBFS01000804">
    <property type="protein sequence ID" value="PVV01787.1"/>
    <property type="molecule type" value="Genomic_DNA"/>
</dbReference>
<keyword evidence="7 8" id="KW-0472">Membrane</keyword>
<comment type="similarity">
    <text evidence="2 9">Belongs to the mitochondrial carrier (TC 2.A.29) family.</text>
</comment>
<dbReference type="OrthoDB" id="448427at2759"/>
<dbReference type="InterPro" id="IPR023395">
    <property type="entry name" value="MCP_dom_sf"/>
</dbReference>
<evidence type="ECO:0000256" key="8">
    <source>
        <dbReference type="PROSITE-ProRule" id="PRU00282"/>
    </source>
</evidence>
<evidence type="ECO:0000256" key="1">
    <source>
        <dbReference type="ARBA" id="ARBA00004141"/>
    </source>
</evidence>
<dbReference type="GO" id="GO:0016020">
    <property type="term" value="C:membrane"/>
    <property type="evidence" value="ECO:0007669"/>
    <property type="project" value="UniProtKB-SubCell"/>
</dbReference>
<keyword evidence="4 8" id="KW-0812">Transmembrane</keyword>
<dbReference type="STRING" id="133381.A0A2T9ZB68"/>
<accession>A0A2T9ZB68</accession>
<evidence type="ECO:0000256" key="3">
    <source>
        <dbReference type="ARBA" id="ARBA00022448"/>
    </source>
</evidence>
<proteinExistence type="inferred from homology"/>
<evidence type="ECO:0000313" key="10">
    <source>
        <dbReference type="EMBL" id="PVV01787.1"/>
    </source>
</evidence>
<dbReference type="InterPro" id="IPR018108">
    <property type="entry name" value="MCP_transmembrane"/>
</dbReference>
<reference evidence="10 11" key="1">
    <citation type="journal article" date="2018" name="MBio">
        <title>Comparative Genomics Reveals the Core Gene Toolbox for the Fungus-Insect Symbiosis.</title>
        <authorList>
            <person name="Wang Y."/>
            <person name="Stata M."/>
            <person name="Wang W."/>
            <person name="Stajich J.E."/>
            <person name="White M.M."/>
            <person name="Moncalvo J.M."/>
        </authorList>
    </citation>
    <scope>NUCLEOTIDE SEQUENCE [LARGE SCALE GENOMIC DNA]</scope>
    <source>
        <strain evidence="10 11">SC-DP-2</strain>
    </source>
</reference>
<protein>
    <recommendedName>
        <fullName evidence="12">Mitochondrial carrier</fullName>
    </recommendedName>
</protein>
<keyword evidence="6" id="KW-1133">Transmembrane helix</keyword>
<comment type="caution">
    <text evidence="10">The sequence shown here is derived from an EMBL/GenBank/DDBJ whole genome shotgun (WGS) entry which is preliminary data.</text>
</comment>
<evidence type="ECO:0000256" key="7">
    <source>
        <dbReference type="ARBA" id="ARBA00023136"/>
    </source>
</evidence>
<dbReference type="PROSITE" id="PS51257">
    <property type="entry name" value="PROKAR_LIPOPROTEIN"/>
    <property type="match status" value="1"/>
</dbReference>
<dbReference type="SUPFAM" id="SSF103506">
    <property type="entry name" value="Mitochondrial carrier"/>
    <property type="match status" value="1"/>
</dbReference>
<dbReference type="Proteomes" id="UP000245609">
    <property type="component" value="Unassembled WGS sequence"/>
</dbReference>
<name>A0A2T9ZB68_9FUNG</name>
<dbReference type="PANTHER" id="PTHR45618">
    <property type="entry name" value="MITOCHONDRIAL DICARBOXYLATE CARRIER-RELATED"/>
    <property type="match status" value="1"/>
</dbReference>
<feature type="repeat" description="Solcar" evidence="8">
    <location>
        <begin position="200"/>
        <end position="285"/>
    </location>
</feature>
<comment type="subcellular location">
    <subcellularLocation>
        <location evidence="1">Membrane</location>
        <topology evidence="1">Multi-pass membrane protein</topology>
    </subcellularLocation>
</comment>
<evidence type="ECO:0000256" key="4">
    <source>
        <dbReference type="ARBA" id="ARBA00022692"/>
    </source>
</evidence>
<sequence>MSAKAAKPRIETPFYFGGLASCSGVFFTHPLDLLKVRMQTVKGTGTSIGSVVGQIAKQQGISGFYKGLSAALLRQATYSTVRFGVYEAVREKLRRPDGTVSNASGLLAGMLGGAIGGVFGNPADVANVRMQNDGSLPADQRRNYKNIVNALTRMAREEGISSFFTGLGPNVIRGMIMTLSQVATYDIFKDKLVELGMDGDKVITHFCSSMLSAFVATTATNPIDVAKTRIMNSKTKEYKGLVDALLTMVRKEGASSLLKGWVPSFFRLGPHTVLVFIFLEQYKSLYINYKLRNMQPA</sequence>